<proteinExistence type="predicted"/>
<evidence type="ECO:0000256" key="1">
    <source>
        <dbReference type="SAM" id="MobiDB-lite"/>
    </source>
</evidence>
<organism evidence="3 4">
    <name type="scientific">Lasiosphaeria miniovina</name>
    <dbReference type="NCBI Taxonomy" id="1954250"/>
    <lineage>
        <taxon>Eukaryota</taxon>
        <taxon>Fungi</taxon>
        <taxon>Dikarya</taxon>
        <taxon>Ascomycota</taxon>
        <taxon>Pezizomycotina</taxon>
        <taxon>Sordariomycetes</taxon>
        <taxon>Sordariomycetidae</taxon>
        <taxon>Sordariales</taxon>
        <taxon>Lasiosphaeriaceae</taxon>
        <taxon>Lasiosphaeria</taxon>
    </lineage>
</organism>
<dbReference type="Proteomes" id="UP001172101">
    <property type="component" value="Unassembled WGS sequence"/>
</dbReference>
<keyword evidence="4" id="KW-1185">Reference proteome</keyword>
<protein>
    <recommendedName>
        <fullName evidence="2">DUF7689 domain-containing protein</fullName>
    </recommendedName>
</protein>
<feature type="domain" description="DUF7689" evidence="2">
    <location>
        <begin position="57"/>
        <end position="162"/>
    </location>
</feature>
<sequence>MANPAPQNIAQLQAPARTELQAWLAARFSTIATHVAAGSAINLLYTIVPPPANATLTAYNCLAHAVGVTDEVFNFQTWEDIDQRYANMGYLIPSPAKLLATPTADGDVEVYSKPQWGPLHAHRVVTANVANINNSVCHSKMGADRTLQHNRSLLDCARPGQAAGTMPYFGRIVSLYRYDDDNEKEGKFPTPNNYPFFYLTFNIYNYPTHPSNPVITKVSRTRVKRKDAVFTRSGNPVLHKQAERTESRRAHRKKPYAGPADKSETTATAANGHANGHGNVLQPRDVNKQTLPALTRK</sequence>
<accession>A0AA40EF01</accession>
<gene>
    <name evidence="3" type="ORF">B0T26DRAFT_95639</name>
</gene>
<feature type="region of interest" description="Disordered" evidence="1">
    <location>
        <begin position="231"/>
        <end position="297"/>
    </location>
</feature>
<dbReference type="GeneID" id="85331433"/>
<feature type="compositionally biased region" description="Low complexity" evidence="1">
    <location>
        <begin position="265"/>
        <end position="279"/>
    </location>
</feature>
<dbReference type="Pfam" id="PF24738">
    <property type="entry name" value="DUF7689"/>
    <property type="match status" value="1"/>
</dbReference>
<comment type="caution">
    <text evidence="3">The sequence shown here is derived from an EMBL/GenBank/DDBJ whole genome shotgun (WGS) entry which is preliminary data.</text>
</comment>
<evidence type="ECO:0000259" key="2">
    <source>
        <dbReference type="Pfam" id="PF24738"/>
    </source>
</evidence>
<evidence type="ECO:0000313" key="3">
    <source>
        <dbReference type="EMBL" id="KAK0735081.1"/>
    </source>
</evidence>
<evidence type="ECO:0000313" key="4">
    <source>
        <dbReference type="Proteomes" id="UP001172101"/>
    </source>
</evidence>
<dbReference type="InterPro" id="IPR056106">
    <property type="entry name" value="DUF7689"/>
</dbReference>
<dbReference type="EMBL" id="JAUIRO010000001">
    <property type="protein sequence ID" value="KAK0735081.1"/>
    <property type="molecule type" value="Genomic_DNA"/>
</dbReference>
<dbReference type="RefSeq" id="XP_060303958.1">
    <property type="nucleotide sequence ID" value="XM_060448163.1"/>
</dbReference>
<dbReference type="AlphaFoldDB" id="A0AA40EF01"/>
<reference evidence="3" key="1">
    <citation type="submission" date="2023-06" db="EMBL/GenBank/DDBJ databases">
        <title>Genome-scale phylogeny and comparative genomics of the fungal order Sordariales.</title>
        <authorList>
            <consortium name="Lawrence Berkeley National Laboratory"/>
            <person name="Hensen N."/>
            <person name="Bonometti L."/>
            <person name="Westerberg I."/>
            <person name="Brannstrom I.O."/>
            <person name="Guillou S."/>
            <person name="Cros-Aarteil S."/>
            <person name="Calhoun S."/>
            <person name="Haridas S."/>
            <person name="Kuo A."/>
            <person name="Mondo S."/>
            <person name="Pangilinan J."/>
            <person name="Riley R."/>
            <person name="LaButti K."/>
            <person name="Andreopoulos B."/>
            <person name="Lipzen A."/>
            <person name="Chen C."/>
            <person name="Yanf M."/>
            <person name="Daum C."/>
            <person name="Ng V."/>
            <person name="Clum A."/>
            <person name="Steindorff A."/>
            <person name="Ohm R."/>
            <person name="Martin F."/>
            <person name="Silar P."/>
            <person name="Natvig D."/>
            <person name="Lalanne C."/>
            <person name="Gautier V."/>
            <person name="Ament-velasquez S.L."/>
            <person name="Kruys A."/>
            <person name="Hutchinson M.I."/>
            <person name="Powell A.J."/>
            <person name="Barry K."/>
            <person name="Miller A.N."/>
            <person name="Grigoriev I.V."/>
            <person name="Debuchy R."/>
            <person name="Gladieux P."/>
            <person name="Thoren M.H."/>
            <person name="Johannesson H."/>
        </authorList>
    </citation>
    <scope>NUCLEOTIDE SEQUENCE</scope>
    <source>
        <strain evidence="3">SMH2392-1A</strain>
    </source>
</reference>
<feature type="compositionally biased region" description="Polar residues" evidence="1">
    <location>
        <begin position="288"/>
        <end position="297"/>
    </location>
</feature>
<name>A0AA40EF01_9PEZI</name>